<feature type="region of interest" description="Disordered" evidence="5">
    <location>
        <begin position="159"/>
        <end position="180"/>
    </location>
</feature>
<dbReference type="InterPro" id="IPR003265">
    <property type="entry name" value="HhH-GPD_domain"/>
</dbReference>
<dbReference type="Proteomes" id="UP000054926">
    <property type="component" value="Unassembled WGS sequence"/>
</dbReference>
<evidence type="ECO:0000256" key="2">
    <source>
        <dbReference type="ARBA" id="ARBA00012000"/>
    </source>
</evidence>
<reference evidence="7 8" key="1">
    <citation type="submission" date="2015-11" db="EMBL/GenBank/DDBJ databases">
        <title>Genomic analysis of 38 Legionella species identifies large and diverse effector repertoires.</title>
        <authorList>
            <person name="Burstein D."/>
            <person name="Amaro F."/>
            <person name="Zusman T."/>
            <person name="Lifshitz Z."/>
            <person name="Cohen O."/>
            <person name="Gilbert J.A."/>
            <person name="Pupko T."/>
            <person name="Shuman H.A."/>
            <person name="Segal G."/>
        </authorList>
    </citation>
    <scope>NUCLEOTIDE SEQUENCE [LARGE SCALE GENOMIC DNA]</scope>
    <source>
        <strain evidence="7 8">IMVS3376</strain>
    </source>
</reference>
<sequence>MSVASANAIWNRLEMGLVIVNPQQILSRTIEELKTYGLSAPKARYIHGLAQAYEKGEIDFEALKGLDDEAASAKLVTLKGIGRWTAEAYLMWCEARTDVFPAADIALQEAIRILDGVASRPTTEELYLRSKKWSPYRSFAADLLWGYYGAIKKNTIPMPQGVQPLKKSTRSTEKTNASDR</sequence>
<dbReference type="GO" id="GO:0043916">
    <property type="term" value="F:DNA-7-methylguanine glycosylase activity"/>
    <property type="evidence" value="ECO:0007669"/>
    <property type="project" value="TreeGrafter"/>
</dbReference>
<dbReference type="GO" id="GO:0032131">
    <property type="term" value="F:alkylated DNA binding"/>
    <property type="evidence" value="ECO:0007669"/>
    <property type="project" value="TreeGrafter"/>
</dbReference>
<dbReference type="GO" id="GO:0008725">
    <property type="term" value="F:DNA-3-methyladenine glycosylase activity"/>
    <property type="evidence" value="ECO:0007669"/>
    <property type="project" value="TreeGrafter"/>
</dbReference>
<protein>
    <recommendedName>
        <fullName evidence="2">DNA-3-methyladenine glycosylase II</fullName>
        <ecNumber evidence="2">3.2.2.21</ecNumber>
    </recommendedName>
</protein>
<dbReference type="GO" id="GO:0032993">
    <property type="term" value="C:protein-DNA complex"/>
    <property type="evidence" value="ECO:0007669"/>
    <property type="project" value="TreeGrafter"/>
</dbReference>
<comment type="catalytic activity">
    <reaction evidence="1">
        <text>Hydrolysis of alkylated DNA, releasing 3-methyladenine, 3-methylguanine, 7-methylguanine and 7-methyladenine.</text>
        <dbReference type="EC" id="3.2.2.21"/>
    </reaction>
</comment>
<dbReference type="EMBL" id="LNYY01000019">
    <property type="protein sequence ID" value="KTD68007.1"/>
    <property type="molecule type" value="Genomic_DNA"/>
</dbReference>
<evidence type="ECO:0000256" key="4">
    <source>
        <dbReference type="ARBA" id="ARBA00023204"/>
    </source>
</evidence>
<evidence type="ECO:0000313" key="8">
    <source>
        <dbReference type="Proteomes" id="UP000054926"/>
    </source>
</evidence>
<dbReference type="Pfam" id="PF00730">
    <property type="entry name" value="HhH-GPD"/>
    <property type="match status" value="1"/>
</dbReference>
<dbReference type="SUPFAM" id="SSF48150">
    <property type="entry name" value="DNA-glycosylase"/>
    <property type="match status" value="1"/>
</dbReference>
<keyword evidence="3" id="KW-0227">DNA damage</keyword>
<feature type="compositionally biased region" description="Basic and acidic residues" evidence="5">
    <location>
        <begin position="170"/>
        <end position="180"/>
    </location>
</feature>
<name>A0A0W0ZG45_9GAMM</name>
<accession>A0A0W0ZG45</accession>
<proteinExistence type="predicted"/>
<dbReference type="PANTHER" id="PTHR43003">
    <property type="entry name" value="DNA-3-METHYLADENINE GLYCOSYLASE"/>
    <property type="match status" value="1"/>
</dbReference>
<comment type="caution">
    <text evidence="7">The sequence shown here is derived from an EMBL/GenBank/DDBJ whole genome shotgun (WGS) entry which is preliminary data.</text>
</comment>
<dbReference type="GO" id="GO:0006307">
    <property type="term" value="P:DNA alkylation repair"/>
    <property type="evidence" value="ECO:0007669"/>
    <property type="project" value="TreeGrafter"/>
</dbReference>
<dbReference type="Gene3D" id="1.10.340.30">
    <property type="entry name" value="Hypothetical protein, domain 2"/>
    <property type="match status" value="1"/>
</dbReference>
<dbReference type="PANTHER" id="PTHR43003:SF5">
    <property type="entry name" value="DNA-3-METHYLADENINE GLYCOSYLASE"/>
    <property type="match status" value="1"/>
</dbReference>
<evidence type="ECO:0000256" key="5">
    <source>
        <dbReference type="SAM" id="MobiDB-lite"/>
    </source>
</evidence>
<evidence type="ECO:0000259" key="6">
    <source>
        <dbReference type="SMART" id="SM00478"/>
    </source>
</evidence>
<dbReference type="STRING" id="947033.Lste_1165"/>
<dbReference type="InterPro" id="IPR011257">
    <property type="entry name" value="DNA_glycosylase"/>
</dbReference>
<dbReference type="GO" id="GO:0005737">
    <property type="term" value="C:cytoplasm"/>
    <property type="evidence" value="ECO:0007669"/>
    <property type="project" value="TreeGrafter"/>
</dbReference>
<dbReference type="CDD" id="cd00056">
    <property type="entry name" value="ENDO3c"/>
    <property type="match status" value="1"/>
</dbReference>
<evidence type="ECO:0000256" key="3">
    <source>
        <dbReference type="ARBA" id="ARBA00022763"/>
    </source>
</evidence>
<organism evidence="7 8">
    <name type="scientific">Legionella steelei</name>
    <dbReference type="NCBI Taxonomy" id="947033"/>
    <lineage>
        <taxon>Bacteria</taxon>
        <taxon>Pseudomonadati</taxon>
        <taxon>Pseudomonadota</taxon>
        <taxon>Gammaproteobacteria</taxon>
        <taxon>Legionellales</taxon>
        <taxon>Legionellaceae</taxon>
        <taxon>Legionella</taxon>
    </lineage>
</organism>
<dbReference type="SMART" id="SM00478">
    <property type="entry name" value="ENDO3c"/>
    <property type="match status" value="1"/>
</dbReference>
<feature type="domain" description="HhH-GPD" evidence="6">
    <location>
        <begin position="2"/>
        <end position="151"/>
    </location>
</feature>
<keyword evidence="8" id="KW-1185">Reference proteome</keyword>
<dbReference type="InterPro" id="IPR051912">
    <property type="entry name" value="Alkylbase_DNA_Glycosylase/TA"/>
</dbReference>
<dbReference type="AlphaFoldDB" id="A0A0W0ZG45"/>
<gene>
    <name evidence="7" type="ORF">Lste_1165</name>
</gene>
<evidence type="ECO:0000313" key="7">
    <source>
        <dbReference type="EMBL" id="KTD68007.1"/>
    </source>
</evidence>
<dbReference type="EC" id="3.2.2.21" evidence="2"/>
<dbReference type="PATRIC" id="fig|947033.5.peg.1245"/>
<dbReference type="GO" id="GO:0006285">
    <property type="term" value="P:base-excision repair, AP site formation"/>
    <property type="evidence" value="ECO:0007669"/>
    <property type="project" value="TreeGrafter"/>
</dbReference>
<keyword evidence="4" id="KW-0234">DNA repair</keyword>
<evidence type="ECO:0000256" key="1">
    <source>
        <dbReference type="ARBA" id="ARBA00000086"/>
    </source>
</evidence>